<dbReference type="EMBL" id="MNUO01000030">
    <property type="protein sequence ID" value="OIN97946.1"/>
    <property type="molecule type" value="Genomic_DNA"/>
</dbReference>
<dbReference type="Gene3D" id="3.40.50.10320">
    <property type="entry name" value="LmbE-like"/>
    <property type="match status" value="1"/>
</dbReference>
<dbReference type="PANTHER" id="PTHR12993:SF30">
    <property type="entry name" value="N-ACETYL-ALPHA-D-GLUCOSAMINYL L-MALATE DEACETYLASE 1"/>
    <property type="match status" value="1"/>
</dbReference>
<reference evidence="1 2" key="1">
    <citation type="journal article" date="2016" name="Environ. Microbiol.">
        <title>Genomic resolution of a cold subsurface aquifer community provides metabolic insights for novel microbes adapted to high CO concentrations.</title>
        <authorList>
            <person name="Probst A.J."/>
            <person name="Castelle C.J."/>
            <person name="Singh A."/>
            <person name="Brown C.T."/>
            <person name="Anantharaman K."/>
            <person name="Sharon I."/>
            <person name="Hug L.A."/>
            <person name="Burstein D."/>
            <person name="Emerson J.B."/>
            <person name="Thomas B.C."/>
            <person name="Banfield J.F."/>
        </authorList>
    </citation>
    <scope>NUCLEOTIDE SEQUENCE [LARGE SCALE GENOMIC DNA]</scope>
    <source>
        <strain evidence="1">CG1_02_38_46</strain>
    </source>
</reference>
<comment type="caution">
    <text evidence="1">The sequence shown here is derived from an EMBL/GenBank/DDBJ whole genome shotgun (WGS) entry which is preliminary data.</text>
</comment>
<protein>
    <recommendedName>
        <fullName evidence="3">GlcNAc-PI de-N-acetylase</fullName>
    </recommendedName>
</protein>
<proteinExistence type="predicted"/>
<dbReference type="Proteomes" id="UP000182278">
    <property type="component" value="Unassembled WGS sequence"/>
</dbReference>
<dbReference type="SUPFAM" id="SSF102588">
    <property type="entry name" value="LmbE-like"/>
    <property type="match status" value="1"/>
</dbReference>
<dbReference type="AlphaFoldDB" id="A0A1J4SH10"/>
<dbReference type="Pfam" id="PF02585">
    <property type="entry name" value="PIG-L"/>
    <property type="match status" value="1"/>
</dbReference>
<accession>A0A1J4SH10</accession>
<dbReference type="STRING" id="1817893.AUJ66_01890"/>
<evidence type="ECO:0000313" key="1">
    <source>
        <dbReference type="EMBL" id="OIN97946.1"/>
    </source>
</evidence>
<name>A0A1J4SH10_9BACT</name>
<dbReference type="InterPro" id="IPR024078">
    <property type="entry name" value="LmbE-like_dom_sf"/>
</dbReference>
<dbReference type="InterPro" id="IPR003737">
    <property type="entry name" value="GlcNAc_PI_deacetylase-related"/>
</dbReference>
<gene>
    <name evidence="1" type="ORF">AUJ66_01890</name>
</gene>
<sequence>MGVMMKILAIGAHPDDLEYGCGGTLLKYSKKGVKIHLLVLTQGEIGGKPGVRKIEQGESAKILKAKVYWGGYADTEIPNDKGLISKIENVIKLVKPDLIFVNYFNDTHQDHRSTAASTISATRHLRNVLFYEVPTTVDFTPTVFMDIGDVLQYKMRLLKAHKSQVYATKIAGRVGILSILESVRSCANFRGFQGRVKYAEGFAPLRLSLK</sequence>
<evidence type="ECO:0000313" key="2">
    <source>
        <dbReference type="Proteomes" id="UP000182278"/>
    </source>
</evidence>
<dbReference type="PANTHER" id="PTHR12993">
    <property type="entry name" value="N-ACETYLGLUCOSAMINYL-PHOSPHATIDYLINOSITOL DE-N-ACETYLASE-RELATED"/>
    <property type="match status" value="1"/>
</dbReference>
<evidence type="ECO:0008006" key="3">
    <source>
        <dbReference type="Google" id="ProtNLM"/>
    </source>
</evidence>
<organism evidence="1 2">
    <name type="scientific">Candidatus Desantisbacteria bacterium CG1_02_38_46</name>
    <dbReference type="NCBI Taxonomy" id="1817893"/>
    <lineage>
        <taxon>Bacteria</taxon>
        <taxon>Candidatus Desantisiibacteriota</taxon>
    </lineage>
</organism>
<dbReference type="GO" id="GO:0016811">
    <property type="term" value="F:hydrolase activity, acting on carbon-nitrogen (but not peptide) bonds, in linear amides"/>
    <property type="evidence" value="ECO:0007669"/>
    <property type="project" value="TreeGrafter"/>
</dbReference>